<evidence type="ECO:0000313" key="3">
    <source>
        <dbReference type="Proteomes" id="UP000572051"/>
    </source>
</evidence>
<protein>
    <submittedName>
        <fullName evidence="2">Uncharacterized protein</fullName>
    </submittedName>
</protein>
<dbReference type="RefSeq" id="WP_179828040.1">
    <property type="nucleotide sequence ID" value="NZ_JACCFS010000001.1"/>
</dbReference>
<organism evidence="2 3">
    <name type="scientific">Nocardiopsis aegyptia</name>
    <dbReference type="NCBI Taxonomy" id="220378"/>
    <lineage>
        <taxon>Bacteria</taxon>
        <taxon>Bacillati</taxon>
        <taxon>Actinomycetota</taxon>
        <taxon>Actinomycetes</taxon>
        <taxon>Streptosporangiales</taxon>
        <taxon>Nocardiopsidaceae</taxon>
        <taxon>Nocardiopsis</taxon>
    </lineage>
</organism>
<dbReference type="AlphaFoldDB" id="A0A7Z0ET98"/>
<sequence>MVVQRPAEPVARRGRDLTDPQAPAAPPLTVQDLVPHLRGLARALRDQDAGPPDRSRHG</sequence>
<comment type="caution">
    <text evidence="2">The sequence shown here is derived from an EMBL/GenBank/DDBJ whole genome shotgun (WGS) entry which is preliminary data.</text>
</comment>
<dbReference type="EMBL" id="JACCFS010000001">
    <property type="protein sequence ID" value="NYJ37371.1"/>
    <property type="molecule type" value="Genomic_DNA"/>
</dbReference>
<accession>A0A7Z0ET98</accession>
<reference evidence="2 3" key="1">
    <citation type="submission" date="2020-07" db="EMBL/GenBank/DDBJ databases">
        <title>Sequencing the genomes of 1000 actinobacteria strains.</title>
        <authorList>
            <person name="Klenk H.-P."/>
        </authorList>
    </citation>
    <scope>NUCLEOTIDE SEQUENCE [LARGE SCALE GENOMIC DNA]</scope>
    <source>
        <strain evidence="2 3">DSM 44442</strain>
    </source>
</reference>
<evidence type="ECO:0000313" key="2">
    <source>
        <dbReference type="EMBL" id="NYJ37371.1"/>
    </source>
</evidence>
<proteinExistence type="predicted"/>
<keyword evidence="3" id="KW-1185">Reference proteome</keyword>
<evidence type="ECO:0000256" key="1">
    <source>
        <dbReference type="SAM" id="MobiDB-lite"/>
    </source>
</evidence>
<gene>
    <name evidence="2" type="ORF">HNR10_005252</name>
</gene>
<name>A0A7Z0ET98_9ACTN</name>
<feature type="region of interest" description="Disordered" evidence="1">
    <location>
        <begin position="1"/>
        <end position="31"/>
    </location>
</feature>
<dbReference type="Proteomes" id="UP000572051">
    <property type="component" value="Unassembled WGS sequence"/>
</dbReference>